<dbReference type="Gene3D" id="1.10.357.10">
    <property type="entry name" value="Tetracycline Repressor, domain 2"/>
    <property type="match status" value="1"/>
</dbReference>
<evidence type="ECO:0000256" key="4">
    <source>
        <dbReference type="PROSITE-ProRule" id="PRU00335"/>
    </source>
</evidence>
<dbReference type="PRINTS" id="PR00455">
    <property type="entry name" value="HTHTETR"/>
</dbReference>
<evidence type="ECO:0000313" key="6">
    <source>
        <dbReference type="EMBL" id="SJM61321.1"/>
    </source>
</evidence>
<dbReference type="InterPro" id="IPR009057">
    <property type="entry name" value="Homeodomain-like_sf"/>
</dbReference>
<dbReference type="InterPro" id="IPR050109">
    <property type="entry name" value="HTH-type_TetR-like_transc_reg"/>
</dbReference>
<gene>
    <name evidence="6" type="ORF">CZ674_07640</name>
</gene>
<dbReference type="PANTHER" id="PTHR30055:SF234">
    <property type="entry name" value="HTH-TYPE TRANSCRIPTIONAL REGULATOR BETI"/>
    <property type="match status" value="1"/>
</dbReference>
<dbReference type="PANTHER" id="PTHR30055">
    <property type="entry name" value="HTH-TYPE TRANSCRIPTIONAL REGULATOR RUTR"/>
    <property type="match status" value="1"/>
</dbReference>
<evidence type="ECO:0000259" key="5">
    <source>
        <dbReference type="PROSITE" id="PS50977"/>
    </source>
</evidence>
<feature type="DNA-binding region" description="H-T-H motif" evidence="4">
    <location>
        <begin position="28"/>
        <end position="47"/>
    </location>
</feature>
<evidence type="ECO:0000313" key="7">
    <source>
        <dbReference type="Proteomes" id="UP000195787"/>
    </source>
</evidence>
<keyword evidence="1" id="KW-0805">Transcription regulation</keyword>
<dbReference type="Pfam" id="PF00440">
    <property type="entry name" value="TetR_N"/>
    <property type="match status" value="1"/>
</dbReference>
<organism evidence="6 7">
    <name type="scientific">Agrococcus casei LMG 22410</name>
    <dbReference type="NCBI Taxonomy" id="1255656"/>
    <lineage>
        <taxon>Bacteria</taxon>
        <taxon>Bacillati</taxon>
        <taxon>Actinomycetota</taxon>
        <taxon>Actinomycetes</taxon>
        <taxon>Micrococcales</taxon>
        <taxon>Microbacteriaceae</taxon>
        <taxon>Agrococcus</taxon>
    </lineage>
</organism>
<evidence type="ECO:0000256" key="3">
    <source>
        <dbReference type="ARBA" id="ARBA00023163"/>
    </source>
</evidence>
<evidence type="ECO:0000256" key="2">
    <source>
        <dbReference type="ARBA" id="ARBA00023125"/>
    </source>
</evidence>
<dbReference type="AlphaFoldDB" id="A0A1R4FZP3"/>
<dbReference type="OrthoDB" id="3172830at2"/>
<evidence type="ECO:0000256" key="1">
    <source>
        <dbReference type="ARBA" id="ARBA00023015"/>
    </source>
</evidence>
<sequence length="177" mass="18760">MARPNVSRQKVLDAAAELAAAKGISATTVDEIASAAGVAKGSVYYNFESKEAMYSLLITDALERAALRIRAALNNAADGTAVATVVRAFLMGIDEHPAAGKVVATEMFRLDRPWNESLAAQRDVFFSTLQDALVRDGRESSVSDAAAVFGAMLMVGFERVVFSPSMSLERAVASAAR</sequence>
<keyword evidence="7" id="KW-1185">Reference proteome</keyword>
<proteinExistence type="predicted"/>
<dbReference type="GO" id="GO:0000976">
    <property type="term" value="F:transcription cis-regulatory region binding"/>
    <property type="evidence" value="ECO:0007669"/>
    <property type="project" value="TreeGrafter"/>
</dbReference>
<keyword evidence="2 4" id="KW-0238">DNA-binding</keyword>
<dbReference type="GeneID" id="303173087"/>
<reference evidence="6 7" key="1">
    <citation type="submission" date="2017-02" db="EMBL/GenBank/DDBJ databases">
        <authorList>
            <person name="Peterson S.W."/>
        </authorList>
    </citation>
    <scope>NUCLEOTIDE SEQUENCE [LARGE SCALE GENOMIC DNA]</scope>
    <source>
        <strain evidence="6 7">LMG 22410</strain>
    </source>
</reference>
<dbReference type="InterPro" id="IPR001647">
    <property type="entry name" value="HTH_TetR"/>
</dbReference>
<protein>
    <submittedName>
        <fullName evidence="6">Transcriptional regulator, TetR family</fullName>
    </submittedName>
</protein>
<dbReference type="PROSITE" id="PS50977">
    <property type="entry name" value="HTH_TETR_2"/>
    <property type="match status" value="1"/>
</dbReference>
<dbReference type="SUPFAM" id="SSF46689">
    <property type="entry name" value="Homeodomain-like"/>
    <property type="match status" value="1"/>
</dbReference>
<dbReference type="Proteomes" id="UP000195787">
    <property type="component" value="Unassembled WGS sequence"/>
</dbReference>
<dbReference type="EMBL" id="FUHU01000035">
    <property type="protein sequence ID" value="SJM61321.1"/>
    <property type="molecule type" value="Genomic_DNA"/>
</dbReference>
<name>A0A1R4FZP3_9MICO</name>
<keyword evidence="3" id="KW-0804">Transcription</keyword>
<dbReference type="GO" id="GO:0003700">
    <property type="term" value="F:DNA-binding transcription factor activity"/>
    <property type="evidence" value="ECO:0007669"/>
    <property type="project" value="TreeGrafter"/>
</dbReference>
<dbReference type="RefSeq" id="WP_086991960.1">
    <property type="nucleotide sequence ID" value="NZ_FUHU01000035.1"/>
</dbReference>
<feature type="domain" description="HTH tetR-type" evidence="5">
    <location>
        <begin position="5"/>
        <end position="65"/>
    </location>
</feature>
<accession>A0A1R4FZP3</accession>